<dbReference type="SUPFAM" id="SSF53335">
    <property type="entry name" value="S-adenosyl-L-methionine-dependent methyltransferases"/>
    <property type="match status" value="1"/>
</dbReference>
<feature type="binding site" evidence="5">
    <location>
        <position position="273"/>
    </location>
    <ligand>
        <name>S-adenosyl-L-methionine</name>
        <dbReference type="ChEBI" id="CHEBI:59789"/>
    </ligand>
</feature>
<keyword evidence="4 5" id="KW-0694">RNA-binding</keyword>
<dbReference type="AlphaFoldDB" id="W9CM67"/>
<keyword evidence="3 5" id="KW-0949">S-adenosyl-L-methionine</keyword>
<accession>W9CM67</accession>
<feature type="compositionally biased region" description="Basic and acidic residues" evidence="6">
    <location>
        <begin position="585"/>
        <end position="625"/>
    </location>
</feature>
<evidence type="ECO:0000313" key="8">
    <source>
        <dbReference type="EMBL" id="ESZ96911.1"/>
    </source>
</evidence>
<evidence type="ECO:0000256" key="6">
    <source>
        <dbReference type="SAM" id="MobiDB-lite"/>
    </source>
</evidence>
<organism evidence="8 9">
    <name type="scientific">Sclerotinia borealis (strain F-4128)</name>
    <dbReference type="NCBI Taxonomy" id="1432307"/>
    <lineage>
        <taxon>Eukaryota</taxon>
        <taxon>Fungi</taxon>
        <taxon>Dikarya</taxon>
        <taxon>Ascomycota</taxon>
        <taxon>Pezizomycotina</taxon>
        <taxon>Leotiomycetes</taxon>
        <taxon>Helotiales</taxon>
        <taxon>Sclerotiniaceae</taxon>
        <taxon>Sclerotinia</taxon>
    </lineage>
</organism>
<dbReference type="Proteomes" id="UP000019487">
    <property type="component" value="Unassembled WGS sequence"/>
</dbReference>
<evidence type="ECO:0000256" key="1">
    <source>
        <dbReference type="ARBA" id="ARBA00022603"/>
    </source>
</evidence>
<feature type="binding site" evidence="5">
    <location>
        <begin position="241"/>
        <end position="247"/>
    </location>
    <ligand>
        <name>S-adenosyl-L-methionine</name>
        <dbReference type="ChEBI" id="CHEBI:59789"/>
    </ligand>
</feature>
<dbReference type="Gene3D" id="3.40.50.150">
    <property type="entry name" value="Vaccinia Virus protein VP39"/>
    <property type="match status" value="1"/>
</dbReference>
<evidence type="ECO:0000256" key="5">
    <source>
        <dbReference type="PROSITE-ProRule" id="PRU01023"/>
    </source>
</evidence>
<keyword evidence="2 5" id="KW-0808">Transferase</keyword>
<sequence>MSLYYEAAEVLTAPSNQGGSLRSRIFNKKDLKSQPAQVYALAIETCKWSPILKEVIENADLLRLELKLTSAMSLLLVHDLLLAKRGVALPATHGLRASVERHRGRLTSELTKARLRRKMSTIEVLKAHVETGQENVTDTSEAPYPRWIRINTLKTTLEDQLESTFTGFERAATINAVRHRGSKRLYIDVHIPNLIAISPNTDLSKSEAYKSGAIIFQDKASCFPAYLLDPLAEDGNIIDSCAAPGNKTTHIAAILVDRLPAPEESTQVIHAFEKNKGRAETLDKMVTLAGSNAFTTLHAEQDFLKTDPNSRAYKNVGALLLDPSCSGSGIVGRDDMPELHLPGTKQFNIKPYSYKKQPKKAPEPVETNKKRKREDDGDALEVLVDDDGAITAVDTEAELKSRLKALAVFQLELLLHAFKYPAARKITYSTCSIHAEENESVVQKALASDIAKERGWKILRRDNQIRGMREWPIRGSVEACDGNKVIAEGCIRANKGDEHATMGFFLAGFVRDQTSTVDPEAGLLRDESGNLVRDLMGIPVINGQDDEGKLKIEAQVEPEESQDLTPEDDDEWGGIGEEVAPTVKGKKETQAAPVVKKEKAKPNKEKVKPDNEKVKINKEKVEPSKKKANLNNEKAKPDNVKVKPDNEKVKSDNEKIKINKEKVEPSKKKAKLNNEKAKPDNEKVNINKEKVKPNKHSHDAIKRRVNMSAKDNKRQKTKR</sequence>
<feature type="active site" description="Nucleophile" evidence="5">
    <location>
        <position position="431"/>
    </location>
</feature>
<feature type="region of interest" description="Disordered" evidence="6">
    <location>
        <begin position="555"/>
        <end position="719"/>
    </location>
</feature>
<evidence type="ECO:0000256" key="2">
    <source>
        <dbReference type="ARBA" id="ARBA00022679"/>
    </source>
</evidence>
<dbReference type="GO" id="GO:0070475">
    <property type="term" value="P:rRNA base methylation"/>
    <property type="evidence" value="ECO:0007669"/>
    <property type="project" value="TreeGrafter"/>
</dbReference>
<feature type="domain" description="SAM-dependent MTase RsmB/NOP-type" evidence="7">
    <location>
        <begin position="136"/>
        <end position="512"/>
    </location>
</feature>
<protein>
    <recommendedName>
        <fullName evidence="7">SAM-dependent MTase RsmB/NOP-type domain-containing protein</fullName>
    </recommendedName>
</protein>
<dbReference type="FunFam" id="3.30.70.1170:FF:000006">
    <property type="entry name" value="NOL1/NOP2/Sun domain family protein"/>
    <property type="match status" value="1"/>
</dbReference>
<feature type="region of interest" description="Disordered" evidence="6">
    <location>
        <begin position="352"/>
        <end position="377"/>
    </location>
</feature>
<comment type="similarity">
    <text evidence="5">Belongs to the class I-like SAM-binding methyltransferase superfamily. RsmB/NOP family.</text>
</comment>
<dbReference type="OrthoDB" id="435282at2759"/>
<reference evidence="8 9" key="1">
    <citation type="journal article" date="2014" name="Genome Announc.">
        <title>Draft genome sequence of Sclerotinia borealis, a psychrophilic plant pathogenic fungus.</title>
        <authorList>
            <person name="Mardanov A.V."/>
            <person name="Beletsky A.V."/>
            <person name="Kadnikov V.V."/>
            <person name="Ignatov A.N."/>
            <person name="Ravin N.V."/>
        </authorList>
    </citation>
    <scope>NUCLEOTIDE SEQUENCE [LARGE SCALE GENOMIC DNA]</scope>
    <source>
        <strain evidence="9">F-4157</strain>
    </source>
</reference>
<dbReference type="GO" id="GO:0005730">
    <property type="term" value="C:nucleolus"/>
    <property type="evidence" value="ECO:0007669"/>
    <property type="project" value="TreeGrafter"/>
</dbReference>
<dbReference type="STRING" id="1432307.W9CM67"/>
<dbReference type="GO" id="GO:0003723">
    <property type="term" value="F:RNA binding"/>
    <property type="evidence" value="ECO:0007669"/>
    <property type="project" value="UniProtKB-UniRule"/>
</dbReference>
<dbReference type="InterPro" id="IPR049560">
    <property type="entry name" value="MeTrfase_RsmB-F_NOP2_cat"/>
</dbReference>
<dbReference type="PROSITE" id="PS51686">
    <property type="entry name" value="SAM_MT_RSMB_NOP"/>
    <property type="match status" value="1"/>
</dbReference>
<evidence type="ECO:0000256" key="4">
    <source>
        <dbReference type="ARBA" id="ARBA00022884"/>
    </source>
</evidence>
<evidence type="ECO:0000256" key="3">
    <source>
        <dbReference type="ARBA" id="ARBA00022691"/>
    </source>
</evidence>
<feature type="binding site" evidence="5">
    <location>
        <position position="322"/>
    </location>
    <ligand>
        <name>S-adenosyl-L-methionine</name>
        <dbReference type="ChEBI" id="CHEBI:59789"/>
    </ligand>
</feature>
<dbReference type="GO" id="GO:0008173">
    <property type="term" value="F:RNA methyltransferase activity"/>
    <property type="evidence" value="ECO:0007669"/>
    <property type="project" value="InterPro"/>
</dbReference>
<keyword evidence="9" id="KW-1185">Reference proteome</keyword>
<dbReference type="PRINTS" id="PR02008">
    <property type="entry name" value="RCMTFAMILY"/>
</dbReference>
<dbReference type="HOGENOM" id="CLU_005316_7_4_1"/>
<dbReference type="Gene3D" id="3.30.70.1170">
    <property type="entry name" value="Sun protein, domain 3"/>
    <property type="match status" value="1"/>
</dbReference>
<keyword evidence="1 5" id="KW-0489">Methyltransferase</keyword>
<feature type="compositionally biased region" description="Basic and acidic residues" evidence="6">
    <location>
        <begin position="710"/>
        <end position="719"/>
    </location>
</feature>
<comment type="caution">
    <text evidence="8">The sequence shown here is derived from an EMBL/GenBank/DDBJ whole genome shotgun (WGS) entry which is preliminary data.</text>
</comment>
<dbReference type="InterPro" id="IPR023267">
    <property type="entry name" value="RCMT"/>
</dbReference>
<evidence type="ECO:0000313" key="9">
    <source>
        <dbReference type="Proteomes" id="UP000019487"/>
    </source>
</evidence>
<dbReference type="Pfam" id="PF21148">
    <property type="entry name" value="NSUN5_fdxn-like"/>
    <property type="match status" value="1"/>
</dbReference>
<feature type="compositionally biased region" description="Basic and acidic residues" evidence="6">
    <location>
        <begin position="633"/>
        <end position="702"/>
    </location>
</feature>
<dbReference type="InterPro" id="IPR001678">
    <property type="entry name" value="MeTrfase_RsmB-F_NOP2_dom"/>
</dbReference>
<dbReference type="PANTHER" id="PTHR22807">
    <property type="entry name" value="NOP2 YEAST -RELATED NOL1/NOP2/FMU SUN DOMAIN-CONTAINING"/>
    <property type="match status" value="1"/>
</dbReference>
<dbReference type="PANTHER" id="PTHR22807:SF4">
    <property type="entry name" value="28S RRNA (CYTOSINE-C(5))-METHYLTRANSFERASE"/>
    <property type="match status" value="1"/>
</dbReference>
<dbReference type="EMBL" id="AYSA01000116">
    <property type="protein sequence ID" value="ESZ96911.1"/>
    <property type="molecule type" value="Genomic_DNA"/>
</dbReference>
<dbReference type="InterPro" id="IPR029063">
    <property type="entry name" value="SAM-dependent_MTases_sf"/>
</dbReference>
<dbReference type="Pfam" id="PF21153">
    <property type="entry name" value="NSUN5_N"/>
    <property type="match status" value="1"/>
</dbReference>
<dbReference type="InterPro" id="IPR048889">
    <property type="entry name" value="NSUN5_RCM1_N"/>
</dbReference>
<feature type="compositionally biased region" description="Acidic residues" evidence="6">
    <location>
        <begin position="556"/>
        <end position="572"/>
    </location>
</feature>
<dbReference type="InterPro" id="IPR049561">
    <property type="entry name" value="NSUN5_7_fdxn-like"/>
</dbReference>
<proteinExistence type="inferred from homology"/>
<evidence type="ECO:0000259" key="7">
    <source>
        <dbReference type="PROSITE" id="PS51686"/>
    </source>
</evidence>
<name>W9CM67_SCLBF</name>
<gene>
    <name evidence="8" type="ORF">SBOR_2705</name>
</gene>
<dbReference type="Pfam" id="PF01189">
    <property type="entry name" value="Methyltr_RsmB-F"/>
    <property type="match status" value="1"/>
</dbReference>
<feature type="binding site" evidence="5">
    <location>
        <position position="302"/>
    </location>
    <ligand>
        <name>S-adenosyl-L-methionine</name>
        <dbReference type="ChEBI" id="CHEBI:59789"/>
    </ligand>
</feature>